<dbReference type="HOGENOM" id="CLU_065047_0_0_1"/>
<protein>
    <submittedName>
        <fullName evidence="1">Uncharacterized protein</fullName>
    </submittedName>
</protein>
<accession>A0A0E0RAT7</accession>
<dbReference type="Proteomes" id="UP000008022">
    <property type="component" value="Unassembled WGS sequence"/>
</dbReference>
<reference evidence="1" key="2">
    <citation type="submission" date="2015-06" db="UniProtKB">
        <authorList>
            <consortium name="EnsemblPlants"/>
        </authorList>
    </citation>
    <scope>IDENTIFICATION</scope>
</reference>
<proteinExistence type="predicted"/>
<reference evidence="2" key="1">
    <citation type="submission" date="2013-06" db="EMBL/GenBank/DDBJ databases">
        <authorList>
            <person name="Zhao Q."/>
        </authorList>
    </citation>
    <scope>NUCLEOTIDE SEQUENCE</scope>
    <source>
        <strain evidence="2">cv. W1943</strain>
    </source>
</reference>
<organism evidence="1 2">
    <name type="scientific">Oryza rufipogon</name>
    <name type="common">Brownbeard rice</name>
    <name type="synonym">Asian wild rice</name>
    <dbReference type="NCBI Taxonomy" id="4529"/>
    <lineage>
        <taxon>Eukaryota</taxon>
        <taxon>Viridiplantae</taxon>
        <taxon>Streptophyta</taxon>
        <taxon>Embryophyta</taxon>
        <taxon>Tracheophyta</taxon>
        <taxon>Spermatophyta</taxon>
        <taxon>Magnoliopsida</taxon>
        <taxon>Liliopsida</taxon>
        <taxon>Poales</taxon>
        <taxon>Poaceae</taxon>
        <taxon>BOP clade</taxon>
        <taxon>Oryzoideae</taxon>
        <taxon>Oryzeae</taxon>
        <taxon>Oryzinae</taxon>
        <taxon>Oryza</taxon>
    </lineage>
</organism>
<name>A0A0E0RAT7_ORYRU</name>
<dbReference type="AlphaFoldDB" id="A0A0E0RAT7"/>
<evidence type="ECO:0000313" key="1">
    <source>
        <dbReference type="EnsemblPlants" id="ORUFI11G21000.1"/>
    </source>
</evidence>
<dbReference type="EnsemblPlants" id="ORUFI11G21000.1">
    <property type="protein sequence ID" value="ORUFI11G21000.1"/>
    <property type="gene ID" value="ORUFI11G21000"/>
</dbReference>
<keyword evidence="2" id="KW-1185">Reference proteome</keyword>
<dbReference type="PANTHER" id="PTHR35166:SF15">
    <property type="entry name" value="OS05G0193700 PROTEIN"/>
    <property type="match status" value="1"/>
</dbReference>
<dbReference type="Gramene" id="ORUFI11G21000.1">
    <property type="protein sequence ID" value="ORUFI11G21000.1"/>
    <property type="gene ID" value="ORUFI11G21000"/>
</dbReference>
<dbReference type="PANTHER" id="PTHR35166">
    <property type="entry name" value="OS05G0193700 PROTEIN-RELATED"/>
    <property type="match status" value="1"/>
</dbReference>
<evidence type="ECO:0000313" key="2">
    <source>
        <dbReference type="Proteomes" id="UP000008022"/>
    </source>
</evidence>
<sequence>MAAAATGSHEEVPATATAKLRLSQENVDWILARKELCGDDAPDISRYIPFLLQSPSGVPGAEDPLPESYYDNPKALMRYIDSLLMDEFDKFRDFEKWVRAKHEEKGFVEVEYDHNHFEQRQHRREERRALWAEMLAEEMADILPTIEDGEFGDYIEDGEFGDYIEVYDEKRRKFVMKEVEGNIGVPVFDKEKKRFVFENADRVGPRPYRALHRRRPGHREIHPIFPFVPDADADEDHLPEIYYDDEPEALLVHVNGILKATWANPGPSSANGFVEVEYDVDEFEETQRLQEERRLWRAHVWEKIFADDPPEEGEFAEYVSVYNQETRAFEVRPKELEEGTRTIAVFDKVKMKLVLKKLDQYLVL</sequence>